<dbReference type="GO" id="GO:0044205">
    <property type="term" value="P:'de novo' UMP biosynthetic process"/>
    <property type="evidence" value="ECO:0007669"/>
    <property type="project" value="UniProtKB-UniRule"/>
</dbReference>
<comment type="catalytic activity">
    <reaction evidence="11">
        <text>(S)-dihydroorotate + NAD(+) = orotate + NADH + H(+)</text>
        <dbReference type="Rhea" id="RHEA:13513"/>
        <dbReference type="ChEBI" id="CHEBI:15378"/>
        <dbReference type="ChEBI" id="CHEBI:30839"/>
        <dbReference type="ChEBI" id="CHEBI:30864"/>
        <dbReference type="ChEBI" id="CHEBI:57540"/>
        <dbReference type="ChEBI" id="CHEBI:57945"/>
        <dbReference type="EC" id="1.3.1.14"/>
    </reaction>
</comment>
<keyword evidence="10" id="KW-0520">NAD</keyword>
<dbReference type="InterPro" id="IPR050074">
    <property type="entry name" value="DHO_dehydrogenase"/>
</dbReference>
<name>A0A0L6JHN5_9FIRM</name>
<protein>
    <recommendedName>
        <fullName evidence="12">Dihydroorotate dehydrogenase</fullName>
        <shortName evidence="12">DHOD</shortName>
        <shortName evidence="12">DHODase</shortName>
        <shortName evidence="12">DHOdehase</shortName>
        <ecNumber evidence="12">1.3.-.-</ecNumber>
    </recommendedName>
</protein>
<dbReference type="InterPro" id="IPR033888">
    <property type="entry name" value="DHOD_1B"/>
</dbReference>
<comment type="subcellular location">
    <subcellularLocation>
        <location evidence="2 12">Cytoplasm</location>
    </subcellularLocation>
</comment>
<feature type="binding site" evidence="12">
    <location>
        <position position="196"/>
    </location>
    <ligand>
        <name>FMN</name>
        <dbReference type="ChEBI" id="CHEBI:58210"/>
    </ligand>
</feature>
<keyword evidence="15" id="KW-1185">Reference proteome</keyword>
<evidence type="ECO:0000313" key="15">
    <source>
        <dbReference type="Proteomes" id="UP000036923"/>
    </source>
</evidence>
<evidence type="ECO:0000313" key="14">
    <source>
        <dbReference type="EMBL" id="KNY25371.1"/>
    </source>
</evidence>
<dbReference type="Pfam" id="PF01180">
    <property type="entry name" value="DHO_dh"/>
    <property type="match status" value="1"/>
</dbReference>
<evidence type="ECO:0000256" key="6">
    <source>
        <dbReference type="ARBA" id="ARBA00022630"/>
    </source>
</evidence>
<dbReference type="PANTHER" id="PTHR48109">
    <property type="entry name" value="DIHYDROOROTATE DEHYDROGENASE (QUINONE), MITOCHONDRIAL-RELATED"/>
    <property type="match status" value="1"/>
</dbReference>
<dbReference type="PIRSF" id="PIRSF000164">
    <property type="entry name" value="DHO_oxidase"/>
    <property type="match status" value="1"/>
</dbReference>
<dbReference type="SUPFAM" id="SSF51395">
    <property type="entry name" value="FMN-linked oxidoreductases"/>
    <property type="match status" value="1"/>
</dbReference>
<dbReference type="CDD" id="cd04740">
    <property type="entry name" value="DHOD_1B_like"/>
    <property type="match status" value="1"/>
</dbReference>
<dbReference type="UniPathway" id="UPA00070"/>
<feature type="domain" description="Dihydroorotate dehydrogenase catalytic" evidence="13">
    <location>
        <begin position="10"/>
        <end position="291"/>
    </location>
</feature>
<dbReference type="EMBL" id="LGTC01000001">
    <property type="protein sequence ID" value="KNY25371.1"/>
    <property type="molecule type" value="Genomic_DNA"/>
</dbReference>
<dbReference type="HAMAP" id="MF_00224">
    <property type="entry name" value="DHO_dh_type1"/>
    <property type="match status" value="1"/>
</dbReference>
<feature type="active site" description="Nucleophile" evidence="12">
    <location>
        <position position="135"/>
    </location>
</feature>
<evidence type="ECO:0000256" key="3">
    <source>
        <dbReference type="ARBA" id="ARBA00004715"/>
    </source>
</evidence>
<dbReference type="InterPro" id="IPR049622">
    <property type="entry name" value="Dihydroorotate_DH_I"/>
</dbReference>
<dbReference type="PANTHER" id="PTHR48109:SF1">
    <property type="entry name" value="DIHYDROOROTATE DEHYDROGENASE (FUMARATE)"/>
    <property type="match status" value="1"/>
</dbReference>
<dbReference type="STRING" id="398512.Bccel_0631"/>
<keyword evidence="6 12" id="KW-0285">Flavoprotein</keyword>
<dbReference type="FunFam" id="3.20.20.70:FF:000027">
    <property type="entry name" value="Dihydropyrimidine dehydrogenase [NADP(+)]"/>
    <property type="match status" value="1"/>
</dbReference>
<feature type="binding site" evidence="12">
    <location>
        <position position="105"/>
    </location>
    <ligand>
        <name>FMN</name>
        <dbReference type="ChEBI" id="CHEBI:58210"/>
    </ligand>
</feature>
<feature type="binding site" evidence="12">
    <location>
        <position position="132"/>
    </location>
    <ligand>
        <name>substrate</name>
    </ligand>
</feature>
<feature type="binding site" evidence="12">
    <location>
        <position position="222"/>
    </location>
    <ligand>
        <name>FMN</name>
        <dbReference type="ChEBI" id="CHEBI:58210"/>
    </ligand>
</feature>
<evidence type="ECO:0000256" key="11">
    <source>
        <dbReference type="ARBA" id="ARBA00048996"/>
    </source>
</evidence>
<dbReference type="GO" id="GO:0006207">
    <property type="term" value="P:'de novo' pyrimidine nucleobase biosynthetic process"/>
    <property type="evidence" value="ECO:0007669"/>
    <property type="project" value="InterPro"/>
</dbReference>
<dbReference type="PROSITE" id="PS00912">
    <property type="entry name" value="DHODEHASE_2"/>
    <property type="match status" value="1"/>
</dbReference>
<dbReference type="Gene3D" id="3.20.20.70">
    <property type="entry name" value="Aldolase class I"/>
    <property type="match status" value="1"/>
</dbReference>
<feature type="binding site" evidence="12">
    <location>
        <begin position="51"/>
        <end position="52"/>
    </location>
    <ligand>
        <name>FMN</name>
        <dbReference type="ChEBI" id="CHEBI:58210"/>
    </ligand>
</feature>
<comment type="catalytic activity">
    <reaction evidence="12">
        <text>(S)-dihydroorotate + A = orotate + AH2</text>
        <dbReference type="Rhea" id="RHEA:18073"/>
        <dbReference type="ChEBI" id="CHEBI:13193"/>
        <dbReference type="ChEBI" id="CHEBI:17499"/>
        <dbReference type="ChEBI" id="CHEBI:30839"/>
        <dbReference type="ChEBI" id="CHEBI:30864"/>
    </reaction>
</comment>
<comment type="pathway">
    <text evidence="3">Pyrimidine metabolism; UMP biosynthesis via de novo pathway; orotate from (S)-dihydroorotate (NAD(+) route): step 1/1.</text>
</comment>
<feature type="binding site" evidence="12">
    <location>
        <begin position="248"/>
        <end position="249"/>
    </location>
    <ligand>
        <name>FMN</name>
        <dbReference type="ChEBI" id="CHEBI:58210"/>
    </ligand>
</feature>
<evidence type="ECO:0000256" key="1">
    <source>
        <dbReference type="ARBA" id="ARBA00003616"/>
    </source>
</evidence>
<dbReference type="Proteomes" id="UP000036923">
    <property type="component" value="Unassembled WGS sequence"/>
</dbReference>
<dbReference type="EC" id="1.3.-.-" evidence="12"/>
<keyword evidence="5 12" id="KW-0963">Cytoplasm</keyword>
<comment type="function">
    <text evidence="1">Catalyzes the conversion of dihydroorotate to orotate with NAD(+) as electron acceptor.</text>
</comment>
<accession>A0A0L6JHN5</accession>
<dbReference type="GO" id="GO:0005737">
    <property type="term" value="C:cytoplasm"/>
    <property type="evidence" value="ECO:0007669"/>
    <property type="project" value="UniProtKB-SubCell"/>
</dbReference>
<feature type="binding site" evidence="12">
    <location>
        <position position="27"/>
    </location>
    <ligand>
        <name>FMN</name>
        <dbReference type="ChEBI" id="CHEBI:58210"/>
    </ligand>
</feature>
<feature type="binding site" evidence="12">
    <location>
        <begin position="197"/>
        <end position="198"/>
    </location>
    <ligand>
        <name>substrate</name>
    </ligand>
</feature>
<dbReference type="PATRIC" id="fig|398512.5.peg.651"/>
<evidence type="ECO:0000256" key="8">
    <source>
        <dbReference type="ARBA" id="ARBA00022975"/>
    </source>
</evidence>
<dbReference type="eggNOG" id="COG0167">
    <property type="taxonomic scope" value="Bacteria"/>
</dbReference>
<feature type="binding site" evidence="12">
    <location>
        <position position="132"/>
    </location>
    <ligand>
        <name>FMN</name>
        <dbReference type="ChEBI" id="CHEBI:58210"/>
    </ligand>
</feature>
<comment type="cofactor">
    <cofactor evidence="12">
        <name>FMN</name>
        <dbReference type="ChEBI" id="CHEBI:58210"/>
    </cofactor>
    <text evidence="12">Binds 1 FMN per subunit.</text>
</comment>
<evidence type="ECO:0000256" key="7">
    <source>
        <dbReference type="ARBA" id="ARBA00022643"/>
    </source>
</evidence>
<dbReference type="AlphaFoldDB" id="A0A0L6JHN5"/>
<dbReference type="InterPro" id="IPR013785">
    <property type="entry name" value="Aldolase_TIM"/>
</dbReference>
<keyword evidence="9 12" id="KW-0560">Oxidoreductase</keyword>
<keyword evidence="8 12" id="KW-0665">Pyrimidine biosynthesis</keyword>
<reference evidence="15" key="1">
    <citation type="submission" date="2015-07" db="EMBL/GenBank/DDBJ databases">
        <title>Near-Complete Genome Sequence of the Cellulolytic Bacterium Bacteroides (Pseudobacteroides) cellulosolvens ATCC 35603.</title>
        <authorList>
            <person name="Dassa B."/>
            <person name="Utturkar S.M."/>
            <person name="Klingeman D.M."/>
            <person name="Hurt R.A."/>
            <person name="Keller M."/>
            <person name="Xu J."/>
            <person name="Reddy Y.H.K."/>
            <person name="Borovok I."/>
            <person name="Grinberg I.R."/>
            <person name="Lamed R."/>
            <person name="Zhivin O."/>
            <person name="Bayer E.A."/>
            <person name="Brown S.D."/>
        </authorList>
    </citation>
    <scope>NUCLEOTIDE SEQUENCE [LARGE SCALE GENOMIC DNA]</scope>
    <source>
        <strain evidence="15">DSM 2933</strain>
    </source>
</reference>
<dbReference type="NCBIfam" id="TIGR01037">
    <property type="entry name" value="pyrD_sub1_fam"/>
    <property type="match status" value="1"/>
</dbReference>
<keyword evidence="7 12" id="KW-0288">FMN</keyword>
<proteinExistence type="inferred from homology"/>
<dbReference type="RefSeq" id="WP_036943867.1">
    <property type="nucleotide sequence ID" value="NZ_JQKC01000024.1"/>
</dbReference>
<evidence type="ECO:0000256" key="4">
    <source>
        <dbReference type="ARBA" id="ARBA00008008"/>
    </source>
</evidence>
<dbReference type="NCBIfam" id="NF005574">
    <property type="entry name" value="PRK07259.1"/>
    <property type="match status" value="1"/>
</dbReference>
<organism evidence="14 15">
    <name type="scientific">Pseudobacteroides cellulosolvens ATCC 35603 = DSM 2933</name>
    <dbReference type="NCBI Taxonomy" id="398512"/>
    <lineage>
        <taxon>Bacteria</taxon>
        <taxon>Bacillati</taxon>
        <taxon>Bacillota</taxon>
        <taxon>Clostridia</taxon>
        <taxon>Eubacteriales</taxon>
        <taxon>Oscillospiraceae</taxon>
        <taxon>Pseudobacteroides</taxon>
    </lineage>
</organism>
<sequence>MNNVNKKADLSVTVGGLKLNNPVIAASGTFGFGREYSDYMDLNGLGGVSVKGLTLRPRHGNKPPRIAETPAGILNSVGLQNPGVEHFIKEEIPFLRKFNTAIIANIAGNTIEDYCKMAETLQDADIDAIELNVSCPNVKQGGVAFGNTCAGISEVTKRVRAYCKKPLIVKLTPNVTNIKEIAKAAEDAGADSLSLINTILGMAIDIHKRRPILAQNFGGLSGPAVKPVALRMVYEVAHTVKVPVIGMGGISTGEDAVEFLLAGASAVMVGTMNFVNPAACIDVVKGIEKYLELYNISSVMDIIGTLELNDTSTGCGCK</sequence>
<evidence type="ECO:0000259" key="13">
    <source>
        <dbReference type="Pfam" id="PF01180"/>
    </source>
</evidence>
<feature type="binding site" evidence="12">
    <location>
        <position position="170"/>
    </location>
    <ligand>
        <name>FMN</name>
        <dbReference type="ChEBI" id="CHEBI:58210"/>
    </ligand>
</feature>
<evidence type="ECO:0000256" key="9">
    <source>
        <dbReference type="ARBA" id="ARBA00023002"/>
    </source>
</evidence>
<evidence type="ECO:0000256" key="5">
    <source>
        <dbReference type="ARBA" id="ARBA00022490"/>
    </source>
</evidence>
<dbReference type="GO" id="GO:0004589">
    <property type="term" value="F:dihydroorotate dehydrogenase (NAD+) activity"/>
    <property type="evidence" value="ECO:0007669"/>
    <property type="project" value="UniProtKB-EC"/>
</dbReference>
<evidence type="ECO:0000256" key="10">
    <source>
        <dbReference type="ARBA" id="ARBA00023027"/>
    </source>
</evidence>
<evidence type="ECO:0000256" key="12">
    <source>
        <dbReference type="HAMAP-Rule" id="MF_00224"/>
    </source>
</evidence>
<feature type="binding site" evidence="12">
    <location>
        <begin position="270"/>
        <end position="271"/>
    </location>
    <ligand>
        <name>FMN</name>
        <dbReference type="ChEBI" id="CHEBI:58210"/>
    </ligand>
</feature>
<dbReference type="OrthoDB" id="9794954at2"/>
<dbReference type="InterPro" id="IPR005720">
    <property type="entry name" value="Dihydroorotate_DH_cat"/>
</dbReference>
<gene>
    <name evidence="12" type="primary">pyrD</name>
    <name evidence="14" type="ORF">Bccel_0631</name>
</gene>
<dbReference type="InterPro" id="IPR024920">
    <property type="entry name" value="Dihydroorotate_DH_1"/>
</dbReference>
<comment type="caution">
    <text evidence="14">The sequence shown here is derived from an EMBL/GenBank/DDBJ whole genome shotgun (WGS) entry which is preliminary data.</text>
</comment>
<dbReference type="PROSITE" id="PS00911">
    <property type="entry name" value="DHODEHASE_1"/>
    <property type="match status" value="1"/>
</dbReference>
<feature type="binding site" evidence="12">
    <location>
        <begin position="75"/>
        <end position="79"/>
    </location>
    <ligand>
        <name>substrate</name>
    </ligand>
</feature>
<evidence type="ECO:0000256" key="2">
    <source>
        <dbReference type="ARBA" id="ARBA00004496"/>
    </source>
</evidence>
<comment type="similarity">
    <text evidence="4 12">Belongs to the dihydroorotate dehydrogenase family. Type 1 subfamily.</text>
</comment>
<dbReference type="InterPro" id="IPR001295">
    <property type="entry name" value="Dihydroorotate_DH_CS"/>
</dbReference>
<feature type="binding site" evidence="12">
    <location>
        <position position="51"/>
    </location>
    <ligand>
        <name>substrate</name>
    </ligand>
</feature>
<dbReference type="InterPro" id="IPR012135">
    <property type="entry name" value="Dihydroorotate_DH_1_2"/>
</dbReference>